<feature type="domain" description="YqaJ viral recombinase" evidence="1">
    <location>
        <begin position="135"/>
        <end position="242"/>
    </location>
</feature>
<dbReference type="Pfam" id="PF09588">
    <property type="entry name" value="YqaJ"/>
    <property type="match status" value="1"/>
</dbReference>
<dbReference type="Gene3D" id="3.90.320.10">
    <property type="match status" value="1"/>
</dbReference>
<reference evidence="2" key="1">
    <citation type="submission" date="2013-07" db="EMBL/GenBank/DDBJ databases">
        <title>Midgut Transcriptome Profiling of Anoplphora glabripennis, a Lignocellulose Degrading, Wood-Boring Cerambycid.</title>
        <authorList>
            <person name="Scully E.D."/>
            <person name="Hoover K."/>
            <person name="Carlson J.E."/>
            <person name="Tien M."/>
            <person name="Geib S.M."/>
        </authorList>
    </citation>
    <scope>NUCLEOTIDE SEQUENCE</scope>
</reference>
<name>V5GT43_ANOGL</name>
<dbReference type="CDD" id="cd22343">
    <property type="entry name" value="PDDEXK_lambda_exonuclease-like"/>
    <property type="match status" value="1"/>
</dbReference>
<dbReference type="InterPro" id="IPR011604">
    <property type="entry name" value="PDDEXK-like_dom_sf"/>
</dbReference>
<dbReference type="GO" id="GO:0006281">
    <property type="term" value="P:DNA repair"/>
    <property type="evidence" value="ECO:0007669"/>
    <property type="project" value="UniProtKB-ARBA"/>
</dbReference>
<dbReference type="PANTHER" id="PTHR39953">
    <property type="entry name" value="RE54151P"/>
    <property type="match status" value="1"/>
</dbReference>
<protein>
    <recommendedName>
        <fullName evidence="1">YqaJ viral recombinase domain-containing protein</fullName>
    </recommendedName>
</protein>
<dbReference type="SUPFAM" id="SSF52980">
    <property type="entry name" value="Restriction endonuclease-like"/>
    <property type="match status" value="1"/>
</dbReference>
<dbReference type="AlphaFoldDB" id="V5GT43"/>
<evidence type="ECO:0000313" key="2">
    <source>
        <dbReference type="EMBL" id="JAB64812.1"/>
    </source>
</evidence>
<dbReference type="InterPro" id="IPR019080">
    <property type="entry name" value="YqaJ_viral_recombinase"/>
</dbReference>
<dbReference type="EMBL" id="GALX01003654">
    <property type="protein sequence ID" value="JAB64812.1"/>
    <property type="molecule type" value="Transcribed_RNA"/>
</dbReference>
<dbReference type="PANTHER" id="PTHR39953:SF1">
    <property type="entry name" value="RE54151P"/>
    <property type="match status" value="1"/>
</dbReference>
<accession>V5GT43</accession>
<organism evidence="2">
    <name type="scientific">Anoplophora glabripennis</name>
    <name type="common">Asian longhorn beetle</name>
    <name type="synonym">Anoplophora nobilis</name>
    <dbReference type="NCBI Taxonomy" id="217634"/>
    <lineage>
        <taxon>Eukaryota</taxon>
        <taxon>Metazoa</taxon>
        <taxon>Ecdysozoa</taxon>
        <taxon>Arthropoda</taxon>
        <taxon>Hexapoda</taxon>
        <taxon>Insecta</taxon>
        <taxon>Pterygota</taxon>
        <taxon>Neoptera</taxon>
        <taxon>Endopterygota</taxon>
        <taxon>Coleoptera</taxon>
        <taxon>Polyphaga</taxon>
        <taxon>Cucujiformia</taxon>
        <taxon>Chrysomeloidea</taxon>
        <taxon>Cerambycidae</taxon>
        <taxon>Lamiinae</taxon>
        <taxon>Lamiini</taxon>
        <taxon>Anoplophora</taxon>
    </lineage>
</organism>
<sequence length="300" mass="33513">MAALCIHAYHNVSVIDKACQWNIPKQAGGADHKALKDIFPPKKADFCAVKRVATAEEIKNFQVNLYGNIVGFSWLLQPEPQSEAFIIPDIDCIIYSVAFIEAEDKALFVCNRLAITEEVRNSITQSTIGQSKNPNWLVARKYRLTAIHFGEVLAACKRDRYPPSLFKNLLGDYDVTGVQAVQWGLQHEELGLDAFTLAMGLQVVPTGLWMDMCGFLGASPDGLVGDNAIIEVKCPFKYRNMSLSSALCEDHTYIIYKDENNETQINKNHIYNPRAAVHYQKRAMLSGNLDTRGSGNNRNI</sequence>
<proteinExistence type="predicted"/>
<evidence type="ECO:0000259" key="1">
    <source>
        <dbReference type="Pfam" id="PF09588"/>
    </source>
</evidence>
<dbReference type="InterPro" id="IPR011335">
    <property type="entry name" value="Restrct_endonuc-II-like"/>
</dbReference>